<sequence length="288" mass="31367">MKKNILYLLLFFLVFIYGCGENMYADVDNNYSLAAKQDQLDFEFIGNNCAPVMNYYNSVDSTGAALSRDDTFKFLSAILHCGGFNVIGGIDMVSKTGTSDVYGVVAGMLGISEVTFENLNAISPYYKKTVDICYIRHALAKDNNTTLDKSTASLCGFAGMISTALNVSSLIISIAGEDIPVKFSEIGFQQALKQIDINMAVDNFFANAENDTYLEELTLTLNTAFNGLSSMESFLGGSTDMVNEMKSSLFDEVLNQVSEDKLKSYITSIQEGQNISSNGANDRIQGNG</sequence>
<keyword evidence="2" id="KW-1185">Reference proteome</keyword>
<dbReference type="EMBL" id="CP097562">
    <property type="protein sequence ID" value="USF23724.1"/>
    <property type="molecule type" value="Genomic_DNA"/>
</dbReference>
<name>V2QE15_9BACT</name>
<dbReference type="KEGG" id="msch:N508_000791"/>
<reference evidence="1" key="1">
    <citation type="journal article" date="2014" name="Genome Announc.">
        <title>Draft genome sequences of the altered schaedler flora, a defined bacterial community from gnotobiotic mice.</title>
        <authorList>
            <person name="Wannemuehler M.J."/>
            <person name="Overstreet A.M."/>
            <person name="Ward D.V."/>
            <person name="Phillips G.J."/>
        </authorList>
    </citation>
    <scope>NUCLEOTIDE SEQUENCE</scope>
    <source>
        <strain evidence="1">ASF457</strain>
    </source>
</reference>
<reference evidence="1" key="2">
    <citation type="submission" date="2022-05" db="EMBL/GenBank/DDBJ databases">
        <authorList>
            <person name="Proctor A.L."/>
            <person name="Phillips G.J."/>
            <person name="Wannemuehler M.J."/>
        </authorList>
    </citation>
    <scope>NUCLEOTIDE SEQUENCE</scope>
    <source>
        <strain evidence="1">ASF457</strain>
    </source>
</reference>
<dbReference type="PROSITE" id="PS51257">
    <property type="entry name" value="PROKAR_LIPOPROTEIN"/>
    <property type="match status" value="1"/>
</dbReference>
<dbReference type="Proteomes" id="UP000017429">
    <property type="component" value="Chromosome"/>
</dbReference>
<reference evidence="1" key="3">
    <citation type="submission" date="2022-06" db="EMBL/GenBank/DDBJ databases">
        <title>Resources to Facilitate Use of the Altered Schaedler Flora (ASF) Mouse Model to Study Microbiome Function.</title>
        <authorList>
            <person name="Proctor A."/>
            <person name="Parvinroo S."/>
            <person name="Richie T."/>
            <person name="Jia X."/>
            <person name="Lee S.T.M."/>
            <person name="Karp P.D."/>
            <person name="Paley S."/>
            <person name="Kostic A.D."/>
            <person name="Pierre J.F."/>
            <person name="Wannemuehler M.J."/>
            <person name="Phillips G.J."/>
        </authorList>
    </citation>
    <scope>NUCLEOTIDE SEQUENCE</scope>
    <source>
        <strain evidence="1">ASF457</strain>
    </source>
</reference>
<protein>
    <submittedName>
        <fullName evidence="1">Uncharacterized protein</fullName>
    </submittedName>
</protein>
<organism evidence="1 2">
    <name type="scientific">Mucispirillum schaedleri ASF457</name>
    <dbReference type="NCBI Taxonomy" id="1379858"/>
    <lineage>
        <taxon>Bacteria</taxon>
        <taxon>Pseudomonadati</taxon>
        <taxon>Deferribacterota</taxon>
        <taxon>Deferribacteres</taxon>
        <taxon>Deferribacterales</taxon>
        <taxon>Mucispirillaceae</taxon>
        <taxon>Mucispirillum</taxon>
    </lineage>
</organism>
<dbReference type="AlphaFoldDB" id="V2QE15"/>
<evidence type="ECO:0000313" key="1">
    <source>
        <dbReference type="EMBL" id="USF23724.1"/>
    </source>
</evidence>
<evidence type="ECO:0000313" key="2">
    <source>
        <dbReference type="Proteomes" id="UP000017429"/>
    </source>
</evidence>
<gene>
    <name evidence="1" type="ORF">N508_000791</name>
</gene>
<dbReference type="RefSeq" id="WP_023275096.1">
    <property type="nucleotide sequence ID" value="NZ_CP097562.1"/>
</dbReference>
<proteinExistence type="predicted"/>
<accession>V2QE15</accession>